<dbReference type="Proteomes" id="UP001057402">
    <property type="component" value="Chromosome 10"/>
</dbReference>
<accession>A0ACB9M947</accession>
<evidence type="ECO:0000313" key="2">
    <source>
        <dbReference type="Proteomes" id="UP001057402"/>
    </source>
</evidence>
<dbReference type="EMBL" id="CM042889">
    <property type="protein sequence ID" value="KAI4319982.1"/>
    <property type="molecule type" value="Genomic_DNA"/>
</dbReference>
<reference evidence="2" key="1">
    <citation type="journal article" date="2023" name="Front. Plant Sci.">
        <title>Chromosomal-level genome assembly of Melastoma candidum provides insights into trichome evolution.</title>
        <authorList>
            <person name="Zhong Y."/>
            <person name="Wu W."/>
            <person name="Sun C."/>
            <person name="Zou P."/>
            <person name="Liu Y."/>
            <person name="Dai S."/>
            <person name="Zhou R."/>
        </authorList>
    </citation>
    <scope>NUCLEOTIDE SEQUENCE [LARGE SCALE GENOMIC DNA]</scope>
</reference>
<sequence length="360" mass="40215">MGDWERKNLVNELLQGRELTKQLQSHLRHAPSSSESREMRDLLIFRILLTYDRALSMLDSSYLAGDSAGTDGGGVSRPSRKTESPPSPGESPRSGDVDRDNREHEDNNNHPDSRSNRKAMPRWTKRVRVTHGSLIEGQLDDGLNWRKYGQKDILGARFPRGYYRCTYKAIQGCLATKQVQQSDEDPSVFEITYRGRHTCSIPSPGTNPPILSPENQEPNDALVIEVPLSERQQHQHQPQKDHDSLLDFYKDLAVIADSPMKNPPSLFDLPSVSDNAHQQHPPSVTSDFPESLTGLDLFREGQNFQSLDHSELGLVVSAANRPATSTGTDAHSADARGNLEFTFGLGEFDSSFDNMGFFSK</sequence>
<name>A0ACB9M947_9MYRT</name>
<protein>
    <submittedName>
        <fullName evidence="1">Uncharacterized protein</fullName>
    </submittedName>
</protein>
<gene>
    <name evidence="1" type="ORF">MLD38_033512</name>
</gene>
<organism evidence="1 2">
    <name type="scientific">Melastoma candidum</name>
    <dbReference type="NCBI Taxonomy" id="119954"/>
    <lineage>
        <taxon>Eukaryota</taxon>
        <taxon>Viridiplantae</taxon>
        <taxon>Streptophyta</taxon>
        <taxon>Embryophyta</taxon>
        <taxon>Tracheophyta</taxon>
        <taxon>Spermatophyta</taxon>
        <taxon>Magnoliopsida</taxon>
        <taxon>eudicotyledons</taxon>
        <taxon>Gunneridae</taxon>
        <taxon>Pentapetalae</taxon>
        <taxon>rosids</taxon>
        <taxon>malvids</taxon>
        <taxon>Myrtales</taxon>
        <taxon>Melastomataceae</taxon>
        <taxon>Melastomatoideae</taxon>
        <taxon>Melastomateae</taxon>
        <taxon>Melastoma</taxon>
    </lineage>
</organism>
<proteinExistence type="predicted"/>
<keyword evidence="2" id="KW-1185">Reference proteome</keyword>
<comment type="caution">
    <text evidence="1">The sequence shown here is derived from an EMBL/GenBank/DDBJ whole genome shotgun (WGS) entry which is preliminary data.</text>
</comment>
<evidence type="ECO:0000313" key="1">
    <source>
        <dbReference type="EMBL" id="KAI4319982.1"/>
    </source>
</evidence>